<dbReference type="InterPro" id="IPR014858">
    <property type="entry name" value="BrxB"/>
</dbReference>
<comment type="caution">
    <text evidence="1">The sequence shown here is derived from an EMBL/GenBank/DDBJ whole genome shotgun (WGS) entry which is preliminary data.</text>
</comment>
<evidence type="ECO:0008006" key="3">
    <source>
        <dbReference type="Google" id="ProtNLM"/>
    </source>
</evidence>
<reference evidence="1 2" key="1">
    <citation type="submission" date="2009-01" db="EMBL/GenBank/DDBJ databases">
        <authorList>
            <person name="Qin X."/>
            <person name="Bachman B."/>
            <person name="Battles P."/>
            <person name="Bell A."/>
            <person name="Bess C."/>
            <person name="Bickham C."/>
            <person name="Chaboub L."/>
            <person name="Chen D."/>
            <person name="Coyle M."/>
            <person name="Deiros D.R."/>
            <person name="Dinh H."/>
            <person name="Forbes L."/>
            <person name="Fowler G."/>
            <person name="Francisco L."/>
            <person name="Fu Q."/>
            <person name="Gubbala S."/>
            <person name="Hale W."/>
            <person name="Han Y."/>
            <person name="Hemphill L."/>
            <person name="Highlander S.K."/>
            <person name="Hirani K."/>
            <person name="Hogues M."/>
            <person name="Jackson L."/>
            <person name="Jakkamsetti A."/>
            <person name="Javaid M."/>
            <person name="Jiang H."/>
            <person name="Korchina V."/>
            <person name="Kovar C."/>
            <person name="Lara F."/>
            <person name="Lee S."/>
            <person name="Mata R."/>
            <person name="Mathew T."/>
            <person name="Moen C."/>
            <person name="Morales K."/>
            <person name="Munidasa M."/>
            <person name="Nazareth L."/>
            <person name="Ngo R."/>
            <person name="Nguyen L."/>
            <person name="Okwuonu G."/>
            <person name="Ongeri F."/>
            <person name="Patil S."/>
            <person name="Petrosino J."/>
            <person name="Pham C."/>
            <person name="Pham P."/>
            <person name="Pu L.-L."/>
            <person name="Puazo M."/>
            <person name="Raj R."/>
            <person name="Reid J."/>
            <person name="Rouhana J."/>
            <person name="Saada N."/>
            <person name="Shang Y."/>
            <person name="Simmons D."/>
            <person name="Thornton R."/>
            <person name="Warren J."/>
            <person name="Weissenberger G."/>
            <person name="Zhang J."/>
            <person name="Zhang L."/>
            <person name="Zhou C."/>
            <person name="Zhu D."/>
            <person name="Muzny D."/>
            <person name="Worley K."/>
            <person name="Gibbs R."/>
        </authorList>
    </citation>
    <scope>NUCLEOTIDE SEQUENCE [LARGE SCALE GENOMIC DNA]</scope>
    <source>
        <strain evidence="1 2">CF48-3A</strain>
    </source>
</reference>
<evidence type="ECO:0000313" key="1">
    <source>
        <dbReference type="EMBL" id="EEI65279.1"/>
    </source>
</evidence>
<name>A0A8D9VQ87_LIMRT</name>
<gene>
    <name evidence="1" type="ORF">HMPREF0534_1404</name>
</gene>
<dbReference type="EMBL" id="ACHG01000147">
    <property type="protein sequence ID" value="EEI65279.1"/>
    <property type="molecule type" value="Genomic_DNA"/>
</dbReference>
<organism evidence="1 2">
    <name type="scientific">Limosilactobacillus reuteri CF48-3A</name>
    <dbReference type="NCBI Taxonomy" id="525341"/>
    <lineage>
        <taxon>Bacteria</taxon>
        <taxon>Bacillati</taxon>
        <taxon>Bacillota</taxon>
        <taxon>Bacilli</taxon>
        <taxon>Lactobacillales</taxon>
        <taxon>Lactobacillaceae</taxon>
        <taxon>Limosilactobacillus</taxon>
    </lineage>
</organism>
<evidence type="ECO:0000313" key="2">
    <source>
        <dbReference type="Proteomes" id="UP000003419"/>
    </source>
</evidence>
<dbReference type="Proteomes" id="UP000003419">
    <property type="component" value="Unassembled WGS sequence"/>
</dbReference>
<proteinExistence type="predicted"/>
<protein>
    <recommendedName>
        <fullName evidence="3">DUF1788 domain-containing protein</fullName>
    </recommendedName>
</protein>
<sequence length="196" mass="22939">MYKEEQVHFEKLIQKIQKPDFQRNQGLSNEVGYYIYPYNVADTPRVRANLDDLTKSKTAMKINLKVFDLYDIMLDSIHKLKGIADDDPFRILAEMEKQSGIDQVAQQINSLMRMDENNNDVVMYVQDHVDNQHCVIFITGVGKVYPLIRAHKVLNTMHQVLDKNPVVMFYPGKYNEQNLQIFGEANDQNYYRAFLI</sequence>
<dbReference type="AlphaFoldDB" id="A0A8D9VQ87"/>
<dbReference type="Pfam" id="PF08747">
    <property type="entry name" value="BrxB"/>
    <property type="match status" value="1"/>
</dbReference>
<dbReference type="RefSeq" id="WP_003671434.1">
    <property type="nucleotide sequence ID" value="NZ_GG693671.1"/>
</dbReference>
<accession>A0A8D9VQ87</accession>